<keyword evidence="3" id="KW-1185">Reference proteome</keyword>
<proteinExistence type="predicted"/>
<organism evidence="2 3">
    <name type="scientific">Agaribacillus aureus</name>
    <dbReference type="NCBI Taxonomy" id="3051825"/>
    <lineage>
        <taxon>Bacteria</taxon>
        <taxon>Pseudomonadati</taxon>
        <taxon>Bacteroidota</taxon>
        <taxon>Cytophagia</taxon>
        <taxon>Cytophagales</taxon>
        <taxon>Splendidivirgaceae</taxon>
        <taxon>Agaribacillus</taxon>
    </lineage>
</organism>
<keyword evidence="1" id="KW-1133">Transmembrane helix</keyword>
<evidence type="ECO:0000313" key="2">
    <source>
        <dbReference type="EMBL" id="MDN5215145.1"/>
    </source>
</evidence>
<evidence type="ECO:0008006" key="4">
    <source>
        <dbReference type="Google" id="ProtNLM"/>
    </source>
</evidence>
<dbReference type="Proteomes" id="UP001172083">
    <property type="component" value="Unassembled WGS sequence"/>
</dbReference>
<gene>
    <name evidence="2" type="ORF">QQ020_23900</name>
</gene>
<accession>A0ABT8LBJ8</accession>
<feature type="transmembrane region" description="Helical" evidence="1">
    <location>
        <begin position="150"/>
        <end position="168"/>
    </location>
</feature>
<protein>
    <recommendedName>
        <fullName evidence="4">ResB-like domain-containing protein</fullName>
    </recommendedName>
</protein>
<sequence length="186" mass="21719">MKYKKDKWILSFQQKTGHLRDAIYAIRPDLKGTDLNSEIFLDETTRHITNSFILKYDGKLLKIVPKYMRYGGLKFEAQFFLEGLPKHPEYLAIQSTGFDRHEHSINLLSITIGEQGYVNYFNRSRDFAVFSFDSKQYTFSEIKTLGGYQVLIYITGLLTILIVGSVLLRRIDMQELKLTKWMKKSA</sequence>
<dbReference type="EMBL" id="JAUJEB010000006">
    <property type="protein sequence ID" value="MDN5215145.1"/>
    <property type="molecule type" value="Genomic_DNA"/>
</dbReference>
<reference evidence="2" key="1">
    <citation type="submission" date="2023-06" db="EMBL/GenBank/DDBJ databases">
        <title>Genomic of Agaribacillus aureum.</title>
        <authorList>
            <person name="Wang G."/>
        </authorList>
    </citation>
    <scope>NUCLEOTIDE SEQUENCE</scope>
    <source>
        <strain evidence="2">BMA12</strain>
    </source>
</reference>
<keyword evidence="1" id="KW-0812">Transmembrane</keyword>
<keyword evidence="1" id="KW-0472">Membrane</keyword>
<name>A0ABT8LBJ8_9BACT</name>
<comment type="caution">
    <text evidence="2">The sequence shown here is derived from an EMBL/GenBank/DDBJ whole genome shotgun (WGS) entry which is preliminary data.</text>
</comment>
<evidence type="ECO:0000313" key="3">
    <source>
        <dbReference type="Proteomes" id="UP001172083"/>
    </source>
</evidence>
<dbReference type="RefSeq" id="WP_346760484.1">
    <property type="nucleotide sequence ID" value="NZ_JAUJEB010000006.1"/>
</dbReference>
<evidence type="ECO:0000256" key="1">
    <source>
        <dbReference type="SAM" id="Phobius"/>
    </source>
</evidence>